<evidence type="ECO:0000256" key="3">
    <source>
        <dbReference type="ARBA" id="ARBA00023125"/>
    </source>
</evidence>
<keyword evidence="7" id="KW-1185">Reference proteome</keyword>
<dbReference type="OrthoDB" id="51846at2"/>
<dbReference type="InterPro" id="IPR047653">
    <property type="entry name" value="Tn3-like_transpos"/>
</dbReference>
<dbReference type="InterPro" id="IPR002513">
    <property type="entry name" value="Tn3_Tnp_DDE_dom"/>
</dbReference>
<comment type="similarity">
    <text evidence="1">Belongs to the transposase 7 family.</text>
</comment>
<dbReference type="GO" id="GO:0006313">
    <property type="term" value="P:DNA transposition"/>
    <property type="evidence" value="ECO:0007669"/>
    <property type="project" value="InterPro"/>
</dbReference>
<dbReference type="Proteomes" id="UP000232003">
    <property type="component" value="Chromosome"/>
</dbReference>
<dbReference type="Pfam" id="PF01526">
    <property type="entry name" value="DDE_Tnp_Tn3"/>
    <property type="match status" value="1"/>
</dbReference>
<keyword evidence="2" id="KW-0815">Transposition</keyword>
<keyword evidence="4" id="KW-0233">DNA recombination</keyword>
<dbReference type="KEGG" id="nfl:COO91_01503"/>
<sequence length="638" mass="72926">MAPGGGAQQLLNECEAVNAYKGNNYLPLIWRFYKSHRRVFFRLLSALKFSSTSSEKSVVDALKFLVENSHRRGEFIKESINLDFASPQWQKLVLTQNGEHSQIIRRHLEVCVFSYLAAELRSGDICVHGSEDYADHREQLLPWSECLPLIDQYCQNLGLASTADSFVQQLKSMLADTALQVDEAYPDNRQVVINDQGEPVLKKPPRHELSLQAKALIEAVEERFPERNLIDILKNVDYWTNFTRHFGPMSGSDPKLEHAIERYLLTTFAYGCNLGPTQAARHMRGVVTARELSFVNRRHVNADKLNAALTDIINRYNVLNLPKLWGDGSTAAADGTKYELYEDNLLSEYHIRYGGYGGIAYHHVADSYVALFSHFISCGTWEAVYIIEGLLKNNSDIQPDTIHADTQGQSTPVFALAYLLGIKLMPRIRNWKDLNFFRPDKETIYKHIDLLFKDPINWGLIKTHWQDLLQVVLSIQAGKVSSPVLLRKLGNYSHKNRLYQAFQELGRVVRTVFLLEYISDIKLRQQITAATNKVEAYHGFSKWFFFGGFGIIGYNSPEEQEKIIKYNDLIANAVIFHNVVDLTNILRDLKREGYLIMREDVTALSPYMNSHIKRFGDYSIDLDTLPQTLDEVAAFVFV</sequence>
<evidence type="ECO:0000259" key="5">
    <source>
        <dbReference type="Pfam" id="PF01526"/>
    </source>
</evidence>
<dbReference type="AlphaFoldDB" id="A0A2K8SJZ5"/>
<evidence type="ECO:0000256" key="4">
    <source>
        <dbReference type="ARBA" id="ARBA00023172"/>
    </source>
</evidence>
<dbReference type="GO" id="GO:0004803">
    <property type="term" value="F:transposase activity"/>
    <property type="evidence" value="ECO:0007669"/>
    <property type="project" value="InterPro"/>
</dbReference>
<dbReference type="RefSeq" id="WP_157816368.1">
    <property type="nucleotide sequence ID" value="NZ_CAWNNC010000001.1"/>
</dbReference>
<evidence type="ECO:0000313" key="6">
    <source>
        <dbReference type="EMBL" id="AUB35613.1"/>
    </source>
</evidence>
<keyword evidence="3" id="KW-0238">DNA-binding</keyword>
<reference evidence="6 7" key="1">
    <citation type="submission" date="2017-11" db="EMBL/GenBank/DDBJ databases">
        <title>Complete genome of a free-living desiccation-tolerant cyanobacterium and its photosynthetic adaptation to extreme terrestrial habitat.</title>
        <authorList>
            <person name="Shang J."/>
        </authorList>
    </citation>
    <scope>NUCLEOTIDE SEQUENCE [LARGE SCALE GENOMIC DNA]</scope>
    <source>
        <strain evidence="6 7">CCNUN1</strain>
    </source>
</reference>
<dbReference type="GO" id="GO:0003677">
    <property type="term" value="F:DNA binding"/>
    <property type="evidence" value="ECO:0007669"/>
    <property type="project" value="UniProtKB-KW"/>
</dbReference>
<evidence type="ECO:0000313" key="7">
    <source>
        <dbReference type="Proteomes" id="UP000232003"/>
    </source>
</evidence>
<dbReference type="EMBL" id="CP024785">
    <property type="protein sequence ID" value="AUB35613.1"/>
    <property type="molecule type" value="Genomic_DNA"/>
</dbReference>
<accession>A0A2K8SJZ5</accession>
<feature type="domain" description="Tn3 transposase DDE" evidence="5">
    <location>
        <begin position="231"/>
        <end position="618"/>
    </location>
</feature>
<name>A0A2K8SJZ5_9NOSO</name>
<protein>
    <submittedName>
        <fullName evidence="6">Transposase, TnpA family</fullName>
    </submittedName>
</protein>
<gene>
    <name evidence="6" type="ORF">COO91_01503</name>
</gene>
<evidence type="ECO:0000256" key="1">
    <source>
        <dbReference type="ARBA" id="ARBA00009402"/>
    </source>
</evidence>
<organism evidence="6 7">
    <name type="scientific">Nostoc flagelliforme CCNUN1</name>
    <dbReference type="NCBI Taxonomy" id="2038116"/>
    <lineage>
        <taxon>Bacteria</taxon>
        <taxon>Bacillati</taxon>
        <taxon>Cyanobacteriota</taxon>
        <taxon>Cyanophyceae</taxon>
        <taxon>Nostocales</taxon>
        <taxon>Nostocaceae</taxon>
        <taxon>Nostoc</taxon>
    </lineage>
</organism>
<dbReference type="NCBIfam" id="NF033527">
    <property type="entry name" value="transpos_Tn3"/>
    <property type="match status" value="1"/>
</dbReference>
<evidence type="ECO:0000256" key="2">
    <source>
        <dbReference type="ARBA" id="ARBA00022578"/>
    </source>
</evidence>
<proteinExistence type="inferred from homology"/>